<gene>
    <name evidence="1" type="ORF">S03H2_29759</name>
</gene>
<organism evidence="1">
    <name type="scientific">marine sediment metagenome</name>
    <dbReference type="NCBI Taxonomy" id="412755"/>
    <lineage>
        <taxon>unclassified sequences</taxon>
        <taxon>metagenomes</taxon>
        <taxon>ecological metagenomes</taxon>
    </lineage>
</organism>
<feature type="non-terminal residue" evidence="1">
    <location>
        <position position="1"/>
    </location>
</feature>
<comment type="caution">
    <text evidence="1">The sequence shown here is derived from an EMBL/GenBank/DDBJ whole genome shotgun (WGS) entry which is preliminary data.</text>
</comment>
<name>X1H1R9_9ZZZZ</name>
<sequence length="79" mass="8461">RGCSNHYRGETVRELGGCSNCGNCDDLDTIMHSDCPEDIPPGCGFCSVSATFGAPLSKPMKLVKTEVEALLNKGVLHYN</sequence>
<protein>
    <submittedName>
        <fullName evidence="1">Uncharacterized protein</fullName>
    </submittedName>
</protein>
<reference evidence="1" key="1">
    <citation type="journal article" date="2014" name="Front. Microbiol.">
        <title>High frequency of phylogenetically diverse reductive dehalogenase-homologous genes in deep subseafloor sedimentary metagenomes.</title>
        <authorList>
            <person name="Kawai M."/>
            <person name="Futagami T."/>
            <person name="Toyoda A."/>
            <person name="Takaki Y."/>
            <person name="Nishi S."/>
            <person name="Hori S."/>
            <person name="Arai W."/>
            <person name="Tsubouchi T."/>
            <person name="Morono Y."/>
            <person name="Uchiyama I."/>
            <person name="Ito T."/>
            <person name="Fujiyama A."/>
            <person name="Inagaki F."/>
            <person name="Takami H."/>
        </authorList>
    </citation>
    <scope>NUCLEOTIDE SEQUENCE</scope>
    <source>
        <strain evidence="1">Expedition CK06-06</strain>
    </source>
</reference>
<evidence type="ECO:0000313" key="1">
    <source>
        <dbReference type="EMBL" id="GAH51030.1"/>
    </source>
</evidence>
<dbReference type="EMBL" id="BARU01017977">
    <property type="protein sequence ID" value="GAH51030.1"/>
    <property type="molecule type" value="Genomic_DNA"/>
</dbReference>
<dbReference type="AlphaFoldDB" id="X1H1R9"/>
<proteinExistence type="predicted"/>
<accession>X1H1R9</accession>